<organism evidence="3 4">
    <name type="scientific">Callosobruchus maculatus</name>
    <name type="common">Southern cowpea weevil</name>
    <name type="synonym">Pulse bruchid</name>
    <dbReference type="NCBI Taxonomy" id="64391"/>
    <lineage>
        <taxon>Eukaryota</taxon>
        <taxon>Metazoa</taxon>
        <taxon>Ecdysozoa</taxon>
        <taxon>Arthropoda</taxon>
        <taxon>Hexapoda</taxon>
        <taxon>Insecta</taxon>
        <taxon>Pterygota</taxon>
        <taxon>Neoptera</taxon>
        <taxon>Endopterygota</taxon>
        <taxon>Coleoptera</taxon>
        <taxon>Polyphaga</taxon>
        <taxon>Cucujiformia</taxon>
        <taxon>Chrysomeloidea</taxon>
        <taxon>Chrysomelidae</taxon>
        <taxon>Bruchinae</taxon>
        <taxon>Bruchini</taxon>
        <taxon>Callosobruchus</taxon>
    </lineage>
</organism>
<dbReference type="OrthoDB" id="10594530at2759"/>
<protein>
    <submittedName>
        <fullName evidence="3">Uncharacterized protein</fullName>
    </submittedName>
</protein>
<evidence type="ECO:0000313" key="3">
    <source>
        <dbReference type="EMBL" id="VEN51955.1"/>
    </source>
</evidence>
<proteinExistence type="predicted"/>
<reference evidence="3 4" key="1">
    <citation type="submission" date="2019-01" db="EMBL/GenBank/DDBJ databases">
        <authorList>
            <person name="Sayadi A."/>
        </authorList>
    </citation>
    <scope>NUCLEOTIDE SEQUENCE [LARGE SCALE GENOMIC DNA]</scope>
</reference>
<keyword evidence="2" id="KW-0812">Transmembrane</keyword>
<evidence type="ECO:0000313" key="4">
    <source>
        <dbReference type="Proteomes" id="UP000410492"/>
    </source>
</evidence>
<sequence>MCYSTTCKLHEKTFMHGCFSSGAYIMGFVTAVLLSIINAVIIVYVLYLIKKFSDKKYFSKYLHNIPGPTPHVFFGNALDVVPGKGVTSTSAFYKLLKTLLTPAPPPPSRLGQPQKVPKTVRTGKH</sequence>
<dbReference type="EMBL" id="CAACVG010009069">
    <property type="protein sequence ID" value="VEN51955.1"/>
    <property type="molecule type" value="Genomic_DNA"/>
</dbReference>
<keyword evidence="4" id="KW-1185">Reference proteome</keyword>
<name>A0A653CVL1_CALMS</name>
<dbReference type="AlphaFoldDB" id="A0A653CVL1"/>
<evidence type="ECO:0000256" key="2">
    <source>
        <dbReference type="SAM" id="Phobius"/>
    </source>
</evidence>
<keyword evidence="2" id="KW-1133">Transmembrane helix</keyword>
<accession>A0A653CVL1</accession>
<feature type="non-terminal residue" evidence="3">
    <location>
        <position position="125"/>
    </location>
</feature>
<feature type="transmembrane region" description="Helical" evidence="2">
    <location>
        <begin position="23"/>
        <end position="49"/>
    </location>
</feature>
<feature type="region of interest" description="Disordered" evidence="1">
    <location>
        <begin position="103"/>
        <end position="125"/>
    </location>
</feature>
<dbReference type="Proteomes" id="UP000410492">
    <property type="component" value="Unassembled WGS sequence"/>
</dbReference>
<keyword evidence="2" id="KW-0472">Membrane</keyword>
<evidence type="ECO:0000256" key="1">
    <source>
        <dbReference type="SAM" id="MobiDB-lite"/>
    </source>
</evidence>
<gene>
    <name evidence="3" type="ORF">CALMAC_LOCUS12250</name>
</gene>